<dbReference type="GeneID" id="27337104"/>
<keyword evidence="4" id="KW-0479">Metal-binding</keyword>
<comment type="cofactor">
    <cofactor evidence="1">
        <name>heme</name>
        <dbReference type="ChEBI" id="CHEBI:30413"/>
    </cofactor>
</comment>
<dbReference type="GO" id="GO:0020037">
    <property type="term" value="F:heme binding"/>
    <property type="evidence" value="ECO:0007669"/>
    <property type="project" value="InterPro"/>
</dbReference>
<evidence type="ECO:0000256" key="2">
    <source>
        <dbReference type="ARBA" id="ARBA00010617"/>
    </source>
</evidence>
<keyword evidence="9" id="KW-1185">Reference proteome</keyword>
<keyword evidence="7" id="KW-0503">Monooxygenase</keyword>
<organism evidence="8 9">
    <name type="scientific">Exophiala spinifera</name>
    <dbReference type="NCBI Taxonomy" id="91928"/>
    <lineage>
        <taxon>Eukaryota</taxon>
        <taxon>Fungi</taxon>
        <taxon>Dikarya</taxon>
        <taxon>Ascomycota</taxon>
        <taxon>Pezizomycotina</taxon>
        <taxon>Eurotiomycetes</taxon>
        <taxon>Chaetothyriomycetidae</taxon>
        <taxon>Chaetothyriales</taxon>
        <taxon>Herpotrichiellaceae</taxon>
        <taxon>Exophiala</taxon>
    </lineage>
</organism>
<evidence type="ECO:0000256" key="7">
    <source>
        <dbReference type="ARBA" id="ARBA00023033"/>
    </source>
</evidence>
<evidence type="ECO:0000256" key="4">
    <source>
        <dbReference type="ARBA" id="ARBA00022723"/>
    </source>
</evidence>
<dbReference type="Gene3D" id="1.10.630.10">
    <property type="entry name" value="Cytochrome P450"/>
    <property type="match status" value="1"/>
</dbReference>
<evidence type="ECO:0000256" key="1">
    <source>
        <dbReference type="ARBA" id="ARBA00001971"/>
    </source>
</evidence>
<dbReference type="VEuPathDB" id="FungiDB:PV08_10021"/>
<gene>
    <name evidence="8" type="ORF">PV08_10021</name>
</gene>
<dbReference type="GO" id="GO:0005506">
    <property type="term" value="F:iron ion binding"/>
    <property type="evidence" value="ECO:0007669"/>
    <property type="project" value="InterPro"/>
</dbReference>
<dbReference type="PANTHER" id="PTHR46300:SF7">
    <property type="entry name" value="P450, PUTATIVE (EUROFUNG)-RELATED"/>
    <property type="match status" value="1"/>
</dbReference>
<reference evidence="8 9" key="1">
    <citation type="submission" date="2015-01" db="EMBL/GenBank/DDBJ databases">
        <title>The Genome Sequence of Exophiala spinifera CBS89968.</title>
        <authorList>
            <consortium name="The Broad Institute Genomics Platform"/>
            <person name="Cuomo C."/>
            <person name="de Hoog S."/>
            <person name="Gorbushina A."/>
            <person name="Stielow B."/>
            <person name="Teixiera M."/>
            <person name="Abouelleil A."/>
            <person name="Chapman S.B."/>
            <person name="Priest M."/>
            <person name="Young S.K."/>
            <person name="Wortman J."/>
            <person name="Nusbaum C."/>
            <person name="Birren B."/>
        </authorList>
    </citation>
    <scope>NUCLEOTIDE SEQUENCE [LARGE SCALE GENOMIC DNA]</scope>
    <source>
        <strain evidence="8 9">CBS 89968</strain>
    </source>
</reference>
<dbReference type="RefSeq" id="XP_016230938.1">
    <property type="nucleotide sequence ID" value="XM_016384336.1"/>
</dbReference>
<evidence type="ECO:0008006" key="10">
    <source>
        <dbReference type="Google" id="ProtNLM"/>
    </source>
</evidence>
<dbReference type="SUPFAM" id="SSF48264">
    <property type="entry name" value="Cytochrome P450"/>
    <property type="match status" value="1"/>
</dbReference>
<dbReference type="STRING" id="91928.A0A0D1ZCF5"/>
<comment type="similarity">
    <text evidence="2">Belongs to the cytochrome P450 family.</text>
</comment>
<dbReference type="GO" id="GO:0016705">
    <property type="term" value="F:oxidoreductase activity, acting on paired donors, with incorporation or reduction of molecular oxygen"/>
    <property type="evidence" value="ECO:0007669"/>
    <property type="project" value="InterPro"/>
</dbReference>
<dbReference type="PANTHER" id="PTHR46300">
    <property type="entry name" value="P450, PUTATIVE (EUROFUNG)-RELATED-RELATED"/>
    <property type="match status" value="1"/>
</dbReference>
<evidence type="ECO:0000256" key="5">
    <source>
        <dbReference type="ARBA" id="ARBA00023002"/>
    </source>
</evidence>
<dbReference type="AlphaFoldDB" id="A0A0D1ZCF5"/>
<evidence type="ECO:0000256" key="6">
    <source>
        <dbReference type="ARBA" id="ARBA00023004"/>
    </source>
</evidence>
<accession>A0A0D1ZCF5</accession>
<proteinExistence type="inferred from homology"/>
<protein>
    <recommendedName>
        <fullName evidence="10">Cytochrome P450</fullName>
    </recommendedName>
</protein>
<name>A0A0D1ZCF5_9EURO</name>
<dbReference type="Proteomes" id="UP000053328">
    <property type="component" value="Unassembled WGS sequence"/>
</dbReference>
<dbReference type="OrthoDB" id="1470350at2759"/>
<evidence type="ECO:0000313" key="9">
    <source>
        <dbReference type="Proteomes" id="UP000053328"/>
    </source>
</evidence>
<evidence type="ECO:0000256" key="3">
    <source>
        <dbReference type="ARBA" id="ARBA00022617"/>
    </source>
</evidence>
<dbReference type="EMBL" id="KN847499">
    <property type="protein sequence ID" value="KIW10722.1"/>
    <property type="molecule type" value="Genomic_DNA"/>
</dbReference>
<sequence length="174" mass="19163">MGYGYMVDPHSSDHLVTNSETMMSNLSNSTVPLSWICDIIPAVRFLSDGFPSTVYRHTARQNAKMNGFVIDVPFSFFKKQVKNGSNRSSFVSDLLSLLNTADTQLSTKNEKTIKTTAEILYAEGSVTTVASLTSFMLAMIKFPAVQRRAQAEIDAVVGTDRLPGFHDREPSAIC</sequence>
<dbReference type="InterPro" id="IPR036396">
    <property type="entry name" value="Cyt_P450_sf"/>
</dbReference>
<dbReference type="Pfam" id="PF00067">
    <property type="entry name" value="p450"/>
    <property type="match status" value="1"/>
</dbReference>
<dbReference type="InterPro" id="IPR050364">
    <property type="entry name" value="Cytochrome_P450_fung"/>
</dbReference>
<evidence type="ECO:0000313" key="8">
    <source>
        <dbReference type="EMBL" id="KIW10722.1"/>
    </source>
</evidence>
<keyword evidence="6" id="KW-0408">Iron</keyword>
<dbReference type="GO" id="GO:0004497">
    <property type="term" value="F:monooxygenase activity"/>
    <property type="evidence" value="ECO:0007669"/>
    <property type="project" value="UniProtKB-KW"/>
</dbReference>
<keyword evidence="3" id="KW-0349">Heme</keyword>
<dbReference type="HOGENOM" id="CLU_1540073_0_0_1"/>
<dbReference type="InterPro" id="IPR001128">
    <property type="entry name" value="Cyt_P450"/>
</dbReference>
<keyword evidence="5" id="KW-0560">Oxidoreductase</keyword>